<reference evidence="2 3" key="2">
    <citation type="submission" date="2019-04" db="EMBL/GenBank/DDBJ databases">
        <authorList>
            <person name="Yang S."/>
            <person name="Wei W."/>
        </authorList>
    </citation>
    <scope>NUCLEOTIDE SEQUENCE [LARGE SCALE GENOMIC DNA]</scope>
    <source>
        <strain evidence="3">ZP60</strain>
    </source>
</reference>
<feature type="transmembrane region" description="Helical" evidence="1">
    <location>
        <begin position="34"/>
        <end position="52"/>
    </location>
</feature>
<gene>
    <name evidence="2" type="ORF">E5139_03135</name>
</gene>
<keyword evidence="1" id="KW-0472">Membrane</keyword>
<accession>A0A4D6KBU7</accession>
<proteinExistence type="predicted"/>
<reference evidence="2 3" key="1">
    <citation type="submission" date="2019-04" db="EMBL/GenBank/DDBJ databases">
        <title>Complete genome sequence of Arthrobacter sp. ZXY-2 associated with effective atrazine degradation and salt adaptation.</title>
        <authorList>
            <person name="Zhao X."/>
        </authorList>
    </citation>
    <scope>NUCLEOTIDE SEQUENCE [LARGE SCALE GENOMIC DNA]</scope>
    <source>
        <strain evidence="3">ZP60</strain>
    </source>
</reference>
<evidence type="ECO:0000313" key="3">
    <source>
        <dbReference type="Proteomes" id="UP000297053"/>
    </source>
</evidence>
<evidence type="ECO:0000256" key="1">
    <source>
        <dbReference type="SAM" id="Phobius"/>
    </source>
</evidence>
<keyword evidence="1" id="KW-1133">Transmembrane helix</keyword>
<evidence type="ECO:0000313" key="2">
    <source>
        <dbReference type="EMBL" id="QCD64685.1"/>
    </source>
</evidence>
<protein>
    <submittedName>
        <fullName evidence="2">Uncharacterized protein</fullName>
    </submittedName>
</protein>
<dbReference type="RefSeq" id="WP_015764128.1">
    <property type="nucleotide sequence ID" value="NZ_CP039375.1"/>
</dbReference>
<dbReference type="GeneID" id="42177898"/>
<dbReference type="KEGG" id="halz:E5139_03135"/>
<organism evidence="2 3">
    <name type="scientific">Halomicrobium mukohataei</name>
    <dbReference type="NCBI Taxonomy" id="57705"/>
    <lineage>
        <taxon>Archaea</taxon>
        <taxon>Methanobacteriati</taxon>
        <taxon>Methanobacteriota</taxon>
        <taxon>Stenosarchaea group</taxon>
        <taxon>Halobacteria</taxon>
        <taxon>Halobacteriales</taxon>
        <taxon>Haloarculaceae</taxon>
        <taxon>Halomicrobium</taxon>
    </lineage>
</organism>
<sequence length="60" mass="5959">MATDTRKVVLGTVLLVASSAIILGTGQLGSGFPLWAASIAALGMAAGALFVGTSEDKRPV</sequence>
<dbReference type="AlphaFoldDB" id="A0A4D6KBU7"/>
<dbReference type="Proteomes" id="UP000297053">
    <property type="component" value="Chromosome"/>
</dbReference>
<name>A0A4D6KBU7_9EURY</name>
<dbReference type="EMBL" id="CP039375">
    <property type="protein sequence ID" value="QCD64685.1"/>
    <property type="molecule type" value="Genomic_DNA"/>
</dbReference>
<keyword evidence="1" id="KW-0812">Transmembrane</keyword>